<dbReference type="Proteomes" id="UP001589774">
    <property type="component" value="Unassembled WGS sequence"/>
</dbReference>
<dbReference type="InterPro" id="IPR045534">
    <property type="entry name" value="DUF6428"/>
</dbReference>
<sequence>MNSKELMTWGDFKSQLTRNVEAILQFQYAEDKWVDASYHITEIKQAPITSVDCGGVMNAWTEIIVQLWEPASDGSERAMKVGKALSIIELVEKSLPLNPGGIVKIEFGNSEFDTRQLFPGNLILKGENLVVDLIPDATQCKAIGRGGSCGPKDQNETCCVPAQEEESQNRMVNLATIQSCTPGSGCC</sequence>
<dbReference type="RefSeq" id="WP_289552149.1">
    <property type="nucleotide sequence ID" value="NZ_JBHLWO010000002.1"/>
</dbReference>
<evidence type="ECO:0000313" key="1">
    <source>
        <dbReference type="EMBL" id="MFC0320611.1"/>
    </source>
</evidence>
<name>A0ABV6HNY2_9SPHI</name>
<dbReference type="EMBL" id="JBHLWO010000002">
    <property type="protein sequence ID" value="MFC0320611.1"/>
    <property type="molecule type" value="Genomic_DNA"/>
</dbReference>
<dbReference type="Pfam" id="PF20001">
    <property type="entry name" value="DUF6428"/>
    <property type="match status" value="1"/>
</dbReference>
<protein>
    <submittedName>
        <fullName evidence="1">DUF6428 family protein</fullName>
    </submittedName>
</protein>
<accession>A0ABV6HNY2</accession>
<gene>
    <name evidence="1" type="ORF">ACFFI0_19960</name>
</gene>
<organism evidence="1 2">
    <name type="scientific">Olivibacter oleidegradans</name>
    <dbReference type="NCBI Taxonomy" id="760123"/>
    <lineage>
        <taxon>Bacteria</taxon>
        <taxon>Pseudomonadati</taxon>
        <taxon>Bacteroidota</taxon>
        <taxon>Sphingobacteriia</taxon>
        <taxon>Sphingobacteriales</taxon>
        <taxon>Sphingobacteriaceae</taxon>
        <taxon>Olivibacter</taxon>
    </lineage>
</organism>
<evidence type="ECO:0000313" key="2">
    <source>
        <dbReference type="Proteomes" id="UP001589774"/>
    </source>
</evidence>
<comment type="caution">
    <text evidence="1">The sequence shown here is derived from an EMBL/GenBank/DDBJ whole genome shotgun (WGS) entry which is preliminary data.</text>
</comment>
<keyword evidence="2" id="KW-1185">Reference proteome</keyword>
<reference evidence="1 2" key="1">
    <citation type="submission" date="2024-09" db="EMBL/GenBank/DDBJ databases">
        <authorList>
            <person name="Sun Q."/>
            <person name="Mori K."/>
        </authorList>
    </citation>
    <scope>NUCLEOTIDE SEQUENCE [LARGE SCALE GENOMIC DNA]</scope>
    <source>
        <strain evidence="1 2">CCM 7765</strain>
    </source>
</reference>
<proteinExistence type="predicted"/>